<dbReference type="KEGG" id="tpr:Tpau_4184"/>
<dbReference type="GO" id="GO:0005886">
    <property type="term" value="C:plasma membrane"/>
    <property type="evidence" value="ECO:0007669"/>
    <property type="project" value="TreeGrafter"/>
</dbReference>
<sequence length="173" mass="18978">MTYQQYDYAPPAPARDPNNLDLPLYGASFGEAIKRFFRSYFRYRGRASQSEYWWPFLANAIVVVVSYVLMFLSFATASDPDNMGAVSTAIMIVSFTGFFFAVVVMGIGYIALSVRRLHDANASGWWYLLVVVGGLIPLLGVAGPIIVGVLSSSRAGCRFDRGAQAAPTDHVFP</sequence>
<dbReference type="RefSeq" id="WP_013128742.1">
    <property type="nucleotide sequence ID" value="NC_014158.1"/>
</dbReference>
<dbReference type="InterPro" id="IPR008523">
    <property type="entry name" value="DUF805"/>
</dbReference>
<dbReference type="PANTHER" id="PTHR34980">
    <property type="entry name" value="INNER MEMBRANE PROTEIN-RELATED-RELATED"/>
    <property type="match status" value="1"/>
</dbReference>
<dbReference type="Proteomes" id="UP000001213">
    <property type="component" value="Chromosome"/>
</dbReference>
<feature type="transmembrane region" description="Helical" evidence="1">
    <location>
        <begin position="124"/>
        <end position="151"/>
    </location>
</feature>
<organism evidence="2 3">
    <name type="scientific">Tsukamurella paurometabola (strain ATCC 8368 / DSM 20162 / CCUG 35730 / CIP 100753 / JCM 10117 / KCTC 9821 / NBRC 16120 / NCIMB 702349 / NCTC 13040)</name>
    <name type="common">Corynebacterium paurometabolum</name>
    <dbReference type="NCBI Taxonomy" id="521096"/>
    <lineage>
        <taxon>Bacteria</taxon>
        <taxon>Bacillati</taxon>
        <taxon>Actinomycetota</taxon>
        <taxon>Actinomycetes</taxon>
        <taxon>Mycobacteriales</taxon>
        <taxon>Tsukamurellaceae</taxon>
        <taxon>Tsukamurella</taxon>
    </lineage>
</organism>
<dbReference type="PANTHER" id="PTHR34980:SF2">
    <property type="entry name" value="INNER MEMBRANE PROTEIN YHAH-RELATED"/>
    <property type="match status" value="1"/>
</dbReference>
<evidence type="ECO:0000313" key="3">
    <source>
        <dbReference type="Proteomes" id="UP000001213"/>
    </source>
</evidence>
<dbReference type="AlphaFoldDB" id="D5UP44"/>
<feature type="transmembrane region" description="Helical" evidence="1">
    <location>
        <begin position="52"/>
        <end position="77"/>
    </location>
</feature>
<evidence type="ECO:0000256" key="1">
    <source>
        <dbReference type="SAM" id="Phobius"/>
    </source>
</evidence>
<dbReference type="EMBL" id="CP001966">
    <property type="protein sequence ID" value="ADG80753.1"/>
    <property type="molecule type" value="Genomic_DNA"/>
</dbReference>
<name>D5UP44_TSUPD</name>
<dbReference type="STRING" id="521096.Tpau_4184"/>
<protein>
    <recommendedName>
        <fullName evidence="4">Inner membrane protein yhaI</fullName>
    </recommendedName>
</protein>
<gene>
    <name evidence="2" type="ordered locus">Tpau_4184</name>
</gene>
<keyword evidence="1" id="KW-0812">Transmembrane</keyword>
<evidence type="ECO:0008006" key="4">
    <source>
        <dbReference type="Google" id="ProtNLM"/>
    </source>
</evidence>
<dbReference type="HOGENOM" id="CLU_093674_3_1_11"/>
<dbReference type="eggNOG" id="COG3152">
    <property type="taxonomic scope" value="Bacteria"/>
</dbReference>
<evidence type="ECO:0000313" key="2">
    <source>
        <dbReference type="EMBL" id="ADG80753.1"/>
    </source>
</evidence>
<reference evidence="2 3" key="2">
    <citation type="journal article" date="2011" name="Stand. Genomic Sci.">
        <title>Complete genome sequence of Tsukamurella paurometabola type strain (no. 33).</title>
        <authorList>
            <person name="Munk A.C."/>
            <person name="Lapidus A."/>
            <person name="Lucas S."/>
            <person name="Nolan M."/>
            <person name="Tice H."/>
            <person name="Cheng J.F."/>
            <person name="Del Rio T.G."/>
            <person name="Goodwin L."/>
            <person name="Pitluck S."/>
            <person name="Liolios K."/>
            <person name="Huntemann M."/>
            <person name="Ivanova N."/>
            <person name="Mavromatis K."/>
            <person name="Mikhailova N."/>
            <person name="Pati A."/>
            <person name="Chen A."/>
            <person name="Palaniappan K."/>
            <person name="Tapia R."/>
            <person name="Han C."/>
            <person name="Land M."/>
            <person name="Hauser L."/>
            <person name="Chang Y.J."/>
            <person name="Jeffries C.D."/>
            <person name="Brettin T."/>
            <person name="Yasawong M."/>
            <person name="Brambilla E.M."/>
            <person name="Rohde M."/>
            <person name="Sikorski J."/>
            <person name="Goker M."/>
            <person name="Detter J.C."/>
            <person name="Woyke T."/>
            <person name="Bristow J."/>
            <person name="Eisen J.A."/>
            <person name="Markowitz V."/>
            <person name="Hugenholtz P."/>
            <person name="Kyrpides N.C."/>
            <person name="Klenk H.P."/>
        </authorList>
    </citation>
    <scope>NUCLEOTIDE SEQUENCE [LARGE SCALE GENOMIC DNA]</scope>
    <source>
        <strain evidence="3">ATCC 8368 / DSM 20162 / CCUG 35730 / CIP 100753 / JCM 10117 / KCTC 9821 / NBRC 16120 / NCIMB 702349 / NCTC 13040</strain>
    </source>
</reference>
<accession>D5UP44</accession>
<proteinExistence type="predicted"/>
<feature type="transmembrane region" description="Helical" evidence="1">
    <location>
        <begin position="89"/>
        <end position="112"/>
    </location>
</feature>
<reference evidence="3" key="1">
    <citation type="submission" date="2010-03" db="EMBL/GenBank/DDBJ databases">
        <title>The complete chromosome of Tsukamurella paurometabola DSM 20162.</title>
        <authorList>
            <consortium name="US DOE Joint Genome Institute (JGI-PGF)"/>
            <person name="Lucas S."/>
            <person name="Copeland A."/>
            <person name="Lapidus A."/>
            <person name="Glavina del Rio T."/>
            <person name="Dalin E."/>
            <person name="Tice H."/>
            <person name="Bruce D."/>
            <person name="Goodwin L."/>
            <person name="Pitluck S."/>
            <person name="Kyrpides N."/>
            <person name="Mavromatis K."/>
            <person name="Ivanova N."/>
            <person name="Mikhailova N."/>
            <person name="Munk A.C."/>
            <person name="Brettin T."/>
            <person name="Detter J.C."/>
            <person name="Tapia R."/>
            <person name="Han C."/>
            <person name="Larimer F."/>
            <person name="Land M."/>
            <person name="Hauser L."/>
            <person name="Markowitz V."/>
            <person name="Cheng J.-F."/>
            <person name="Hugenholtz P."/>
            <person name="Woyke T."/>
            <person name="Wu D."/>
            <person name="Jando M."/>
            <person name="Brambilla E."/>
            <person name="Klenk H.-P."/>
            <person name="Eisen J.A."/>
        </authorList>
    </citation>
    <scope>NUCLEOTIDE SEQUENCE [LARGE SCALE GENOMIC DNA]</scope>
    <source>
        <strain evidence="3">ATCC 8368 / DSM 20162 / CCUG 35730 / CIP 100753 / JCM 10117 / KCTC 9821 / NBRC 16120 / NCIMB 702349 / NCTC 13040</strain>
    </source>
</reference>
<dbReference type="Pfam" id="PF05656">
    <property type="entry name" value="DUF805"/>
    <property type="match status" value="1"/>
</dbReference>
<keyword evidence="1" id="KW-0472">Membrane</keyword>
<keyword evidence="1" id="KW-1133">Transmembrane helix</keyword>
<keyword evidence="3" id="KW-1185">Reference proteome</keyword>